<feature type="transmembrane region" description="Helical" evidence="2">
    <location>
        <begin position="79"/>
        <end position="97"/>
    </location>
</feature>
<reference evidence="3 4" key="1">
    <citation type="journal article" date="2012" name="Genome Biol.">
        <title>The genome of the polar eukaryotic microalga coccomyxa subellipsoidea reveals traits of cold adaptation.</title>
        <authorList>
            <person name="Blanc G."/>
            <person name="Agarkova I."/>
            <person name="Grimwood J."/>
            <person name="Kuo A."/>
            <person name="Brueggeman A."/>
            <person name="Dunigan D."/>
            <person name="Gurnon J."/>
            <person name="Ladunga I."/>
            <person name="Lindquist E."/>
            <person name="Lucas S."/>
            <person name="Pangilinan J."/>
            <person name="Proschold T."/>
            <person name="Salamov A."/>
            <person name="Schmutz J."/>
            <person name="Weeks D."/>
            <person name="Yamada T."/>
            <person name="Claverie J.M."/>
            <person name="Grigoriev I."/>
            <person name="Van Etten J."/>
            <person name="Lomsadze A."/>
            <person name="Borodovsky M."/>
        </authorList>
    </citation>
    <scope>NUCLEOTIDE SEQUENCE [LARGE SCALE GENOMIC DNA]</scope>
    <source>
        <strain evidence="3 4">C-169</strain>
    </source>
</reference>
<keyword evidence="2" id="KW-1133">Transmembrane helix</keyword>
<evidence type="ECO:0000313" key="4">
    <source>
        <dbReference type="Proteomes" id="UP000007264"/>
    </source>
</evidence>
<sequence>MKPRRSPGSAQQNGHSHINGGMHLHMGIHDATMPVPLSSFATPASPAPGAGAGQVPGSKPAAAARSRRCCAGWRNPQRWLMLAMFLLALFIFGVRFHQSQHVIKTQCFMQDDLDAFLGQGEIVDEASHSKAIDAAEAEFQREADKLGLPSNGEEEVSGDGEEAEEAPEETNSGRFRPGGRLSRAKRRRRMARRQRPGAAGLIQRRGPYGRASGVDRGLGDTDDATSEGAGEAEKQELWVDQREEVGVSGDVDTPLEEGTLGRRQAGAAAEQKPRPAGSFLADGGASSGKVAAANQRAAGKFKLSAEKAAAAAAAAGADSSAGGAQGNRFVRDPEEDDDLALPAFKKPSSHVMPLLGSTNQHIGINEVVKHSDKPDDVASSDPELRVWDALDAGTHDNTLQDAILEHMQARADMCPHRLPTPPAFVEETVGFEEDEDPMLEVSDEEQELTEAELAAGAEELPEEAALAFNEVRVVGGENMMEEHPVTEGLALFDTGVKVIEERPENVAGEKQPEGATQAKADGVEDLEGDEEEEEGADASRESGVLGSMTQWLKGLAGGAGRSKADEEKAAKKYKDAKDSLRGRAGFTGELTVGEGQS</sequence>
<proteinExistence type="predicted"/>
<dbReference type="RefSeq" id="XP_005650289.1">
    <property type="nucleotide sequence ID" value="XM_005650232.1"/>
</dbReference>
<keyword evidence="2" id="KW-0812">Transmembrane</keyword>
<feature type="region of interest" description="Disordered" evidence="1">
    <location>
        <begin position="1"/>
        <end position="23"/>
    </location>
</feature>
<dbReference type="Proteomes" id="UP000007264">
    <property type="component" value="Unassembled WGS sequence"/>
</dbReference>
<feature type="region of interest" description="Disordered" evidence="1">
    <location>
        <begin position="143"/>
        <end position="288"/>
    </location>
</feature>
<accession>I0Z526</accession>
<dbReference type="AlphaFoldDB" id="I0Z526"/>
<evidence type="ECO:0000256" key="2">
    <source>
        <dbReference type="SAM" id="Phobius"/>
    </source>
</evidence>
<feature type="compositionally biased region" description="Basic and acidic residues" evidence="1">
    <location>
        <begin position="231"/>
        <end position="245"/>
    </location>
</feature>
<name>I0Z526_COCSC</name>
<feature type="compositionally biased region" description="Acidic residues" evidence="1">
    <location>
        <begin position="523"/>
        <end position="536"/>
    </location>
</feature>
<dbReference type="GeneID" id="17043749"/>
<dbReference type="EMBL" id="AGSI01000003">
    <property type="protein sequence ID" value="EIE25745.1"/>
    <property type="molecule type" value="Genomic_DNA"/>
</dbReference>
<evidence type="ECO:0008006" key="5">
    <source>
        <dbReference type="Google" id="ProtNLM"/>
    </source>
</evidence>
<feature type="region of interest" description="Disordered" evidence="1">
    <location>
        <begin position="37"/>
        <end position="59"/>
    </location>
</feature>
<feature type="compositionally biased region" description="Acidic residues" evidence="1">
    <location>
        <begin position="152"/>
        <end position="168"/>
    </location>
</feature>
<dbReference type="KEGG" id="csl:COCSUDRAFT_64816"/>
<dbReference type="OrthoDB" id="10517119at2759"/>
<feature type="compositionally biased region" description="Basic residues" evidence="1">
    <location>
        <begin position="182"/>
        <end position="195"/>
    </location>
</feature>
<protein>
    <recommendedName>
        <fullName evidence="5">Transmembrane protein</fullName>
    </recommendedName>
</protein>
<comment type="caution">
    <text evidence="3">The sequence shown here is derived from an EMBL/GenBank/DDBJ whole genome shotgun (WGS) entry which is preliminary data.</text>
</comment>
<evidence type="ECO:0000313" key="3">
    <source>
        <dbReference type="EMBL" id="EIE25745.1"/>
    </source>
</evidence>
<keyword evidence="2" id="KW-0472">Membrane</keyword>
<evidence type="ECO:0000256" key="1">
    <source>
        <dbReference type="SAM" id="MobiDB-lite"/>
    </source>
</evidence>
<feature type="region of interest" description="Disordered" evidence="1">
    <location>
        <begin position="503"/>
        <end position="597"/>
    </location>
</feature>
<keyword evidence="4" id="KW-1185">Reference proteome</keyword>
<gene>
    <name evidence="3" type="ORF">COCSUDRAFT_64816</name>
</gene>
<organism evidence="3 4">
    <name type="scientific">Coccomyxa subellipsoidea (strain C-169)</name>
    <name type="common">Green microalga</name>
    <dbReference type="NCBI Taxonomy" id="574566"/>
    <lineage>
        <taxon>Eukaryota</taxon>
        <taxon>Viridiplantae</taxon>
        <taxon>Chlorophyta</taxon>
        <taxon>core chlorophytes</taxon>
        <taxon>Trebouxiophyceae</taxon>
        <taxon>Trebouxiophyceae incertae sedis</taxon>
        <taxon>Coccomyxaceae</taxon>
        <taxon>Coccomyxa</taxon>
        <taxon>Coccomyxa subellipsoidea</taxon>
    </lineage>
</organism>
<feature type="compositionally biased region" description="Basic and acidic residues" evidence="1">
    <location>
        <begin position="562"/>
        <end position="581"/>
    </location>
</feature>